<dbReference type="GO" id="GO:0020037">
    <property type="term" value="F:heme binding"/>
    <property type="evidence" value="ECO:0007669"/>
    <property type="project" value="InterPro"/>
</dbReference>
<keyword evidence="2 4" id="KW-0479">Metal-binding</keyword>
<proteinExistence type="predicted"/>
<comment type="caution">
    <text evidence="6">The sequence shown here is derived from an EMBL/GenBank/DDBJ whole genome shotgun (WGS) entry which is preliminary data.</text>
</comment>
<name>A0A317FMY7_9PROT</name>
<dbReference type="GO" id="GO:0046872">
    <property type="term" value="F:metal ion binding"/>
    <property type="evidence" value="ECO:0007669"/>
    <property type="project" value="UniProtKB-KW"/>
</dbReference>
<dbReference type="Proteomes" id="UP000245765">
    <property type="component" value="Unassembled WGS sequence"/>
</dbReference>
<dbReference type="GO" id="GO:0004130">
    <property type="term" value="F:cytochrome-c peroxidase activity"/>
    <property type="evidence" value="ECO:0007669"/>
    <property type="project" value="TreeGrafter"/>
</dbReference>
<dbReference type="SUPFAM" id="SSF46626">
    <property type="entry name" value="Cytochrome c"/>
    <property type="match status" value="1"/>
</dbReference>
<evidence type="ECO:0000256" key="3">
    <source>
        <dbReference type="ARBA" id="ARBA00023004"/>
    </source>
</evidence>
<evidence type="ECO:0000256" key="1">
    <source>
        <dbReference type="ARBA" id="ARBA00022617"/>
    </source>
</evidence>
<keyword evidence="1 4" id="KW-0349">Heme</keyword>
<evidence type="ECO:0000259" key="5">
    <source>
        <dbReference type="PROSITE" id="PS51007"/>
    </source>
</evidence>
<dbReference type="InterPro" id="IPR051395">
    <property type="entry name" value="Cytochrome_c_Peroxidase/MauG"/>
</dbReference>
<dbReference type="EMBL" id="QGNA01000001">
    <property type="protein sequence ID" value="PWS39329.1"/>
    <property type="molecule type" value="Genomic_DNA"/>
</dbReference>
<dbReference type="InterPro" id="IPR036909">
    <property type="entry name" value="Cyt_c-like_dom_sf"/>
</dbReference>
<dbReference type="AlphaFoldDB" id="A0A317FMY7"/>
<keyword evidence="3 4" id="KW-0408">Iron</keyword>
<gene>
    <name evidence="6" type="ORF">DFH01_05635</name>
</gene>
<dbReference type="GO" id="GO:0009055">
    <property type="term" value="F:electron transfer activity"/>
    <property type="evidence" value="ECO:0007669"/>
    <property type="project" value="InterPro"/>
</dbReference>
<dbReference type="PANTHER" id="PTHR30600">
    <property type="entry name" value="CYTOCHROME C PEROXIDASE-RELATED"/>
    <property type="match status" value="1"/>
</dbReference>
<feature type="domain" description="Cytochrome c" evidence="5">
    <location>
        <begin position="307"/>
        <end position="398"/>
    </location>
</feature>
<keyword evidence="7" id="KW-1185">Reference proteome</keyword>
<dbReference type="InterPro" id="IPR047758">
    <property type="entry name" value="CytoC_perox"/>
</dbReference>
<dbReference type="PROSITE" id="PS51007">
    <property type="entry name" value="CYTC"/>
    <property type="match status" value="1"/>
</dbReference>
<accession>A0A317FMY7</accession>
<reference evidence="7" key="1">
    <citation type="submission" date="2018-05" db="EMBL/GenBank/DDBJ databases">
        <authorList>
            <person name="Du Z."/>
            <person name="Wang X."/>
        </authorList>
    </citation>
    <scope>NUCLEOTIDE SEQUENCE [LARGE SCALE GENOMIC DNA]</scope>
    <source>
        <strain evidence="7">CQN31</strain>
    </source>
</reference>
<dbReference type="Pfam" id="PF21419">
    <property type="entry name" value="RoxA-like_Cyt-c"/>
    <property type="match status" value="1"/>
</dbReference>
<evidence type="ECO:0000313" key="7">
    <source>
        <dbReference type="Proteomes" id="UP000245765"/>
    </source>
</evidence>
<dbReference type="InterPro" id="IPR009056">
    <property type="entry name" value="Cyt_c-like_dom"/>
</dbReference>
<sequence>MDQGPDWRIEDRAAFYTQDQGSEIMPAAWMAALRQPDGQPFLADRLTRYGYLVNDTNPTASLPVGFTLAGPPGRQVVGMTCAACHTREIEIQGRPYRIDGGPALADFERFLLDLRTAVARVQDDHLAFESFATEVLGQGADLRGKDALRRELDVWWRRYATIIDRSLPNERMWGPGRLDAISMIFNRVAGLDIGTGPDRIIEANMAPADAPTRYPFLWNASRQDQTQWPGFAENGNDVLALIRNLGQVYGVFASFHPVPDRRVPIFRVNYVAQNSANFAGLGRLEELIQRIGPPRAPFIRRTAETDALAAQGRAIFARDPDQGGCAVCHDPQPGAFRSLARESWLTTIRDVGTDSREIGLLGRQVQTGVLAGKGIPGFGTLGTTDKAVSVLALTVIGAIVQYPFTGRLEQMSPDRLISLPGEAGAAAAVVTTRRLRQAIRTEMPTGAPYESRVLQGIWAAAPYLHNGSVPTLADLLEPAANRPAAFEVGTEYDPVLVGLAREQPRSRGQIVTTDCSDRNSGNSRCGHEYGTGLSAAEKRALLEYLRRL</sequence>
<dbReference type="Gene3D" id="1.10.760.10">
    <property type="entry name" value="Cytochrome c-like domain"/>
    <property type="match status" value="1"/>
</dbReference>
<evidence type="ECO:0000313" key="6">
    <source>
        <dbReference type="EMBL" id="PWS39329.1"/>
    </source>
</evidence>
<organism evidence="6 7">
    <name type="scientific">Falsiroseomonas bella</name>
    <dbReference type="NCBI Taxonomy" id="2184016"/>
    <lineage>
        <taxon>Bacteria</taxon>
        <taxon>Pseudomonadati</taxon>
        <taxon>Pseudomonadota</taxon>
        <taxon>Alphaproteobacteria</taxon>
        <taxon>Acetobacterales</taxon>
        <taxon>Roseomonadaceae</taxon>
        <taxon>Falsiroseomonas</taxon>
    </lineage>
</organism>
<dbReference type="NCBIfam" id="NF040606">
    <property type="entry name" value="CytoC_perox"/>
    <property type="match status" value="1"/>
</dbReference>
<dbReference type="PANTHER" id="PTHR30600:SF9">
    <property type="entry name" value="BLR7738 PROTEIN"/>
    <property type="match status" value="1"/>
</dbReference>
<evidence type="ECO:0000256" key="4">
    <source>
        <dbReference type="PROSITE-ProRule" id="PRU00433"/>
    </source>
</evidence>
<dbReference type="OrthoDB" id="417271at2"/>
<evidence type="ECO:0000256" key="2">
    <source>
        <dbReference type="ARBA" id="ARBA00022723"/>
    </source>
</evidence>
<protein>
    <recommendedName>
        <fullName evidence="5">Cytochrome c domain-containing protein</fullName>
    </recommendedName>
</protein>